<evidence type="ECO:0000256" key="2">
    <source>
        <dbReference type="ARBA" id="ARBA00023015"/>
    </source>
</evidence>
<keyword evidence="3" id="KW-0238">DNA-binding</keyword>
<dbReference type="Gene3D" id="1.10.10.10">
    <property type="entry name" value="Winged helix-like DNA-binding domain superfamily/Winged helix DNA-binding domain"/>
    <property type="match status" value="1"/>
</dbReference>
<evidence type="ECO:0000256" key="3">
    <source>
        <dbReference type="ARBA" id="ARBA00023125"/>
    </source>
</evidence>
<evidence type="ECO:0000313" key="5">
    <source>
        <dbReference type="EMBL" id="MBB4843288.1"/>
    </source>
</evidence>
<dbReference type="GO" id="GO:0045892">
    <property type="term" value="P:negative regulation of DNA-templated transcription"/>
    <property type="evidence" value="ECO:0007669"/>
    <property type="project" value="InterPro"/>
</dbReference>
<protein>
    <submittedName>
        <fullName evidence="5">Putative transcriptional regulator</fullName>
    </submittedName>
</protein>
<keyword evidence="2" id="KW-0805">Transcription regulation</keyword>
<keyword evidence="6" id="KW-1185">Reference proteome</keyword>
<organism evidence="5 6">
    <name type="scientific">Roseateles oligotrophus</name>
    <dbReference type="NCBI Taxonomy" id="1769250"/>
    <lineage>
        <taxon>Bacteria</taxon>
        <taxon>Pseudomonadati</taxon>
        <taxon>Pseudomonadota</taxon>
        <taxon>Betaproteobacteria</taxon>
        <taxon>Burkholderiales</taxon>
        <taxon>Sphaerotilaceae</taxon>
        <taxon>Roseateles</taxon>
    </lineage>
</organism>
<comment type="similarity">
    <text evidence="1">Belongs to the BlaI transcriptional regulatory family.</text>
</comment>
<sequence length="125" mass="13721">MSTPAPKPTAAELDLLRTLWRIGPASAKQTHEALSAERPELNEATVLRQLQLMHAKGLLQRDEGQRPHVYAPVHAQDQLQTQLLKDLVSKVFAGSGKALVLAALRTQVSKKERAEIAKLLEGDQS</sequence>
<keyword evidence="4" id="KW-0804">Transcription</keyword>
<evidence type="ECO:0000256" key="1">
    <source>
        <dbReference type="ARBA" id="ARBA00011046"/>
    </source>
</evidence>
<name>A0A840LAR4_9BURK</name>
<dbReference type="EMBL" id="JACHLP010000003">
    <property type="protein sequence ID" value="MBB4843288.1"/>
    <property type="molecule type" value="Genomic_DNA"/>
</dbReference>
<dbReference type="AlphaFoldDB" id="A0A840LAR4"/>
<dbReference type="InterPro" id="IPR036388">
    <property type="entry name" value="WH-like_DNA-bd_sf"/>
</dbReference>
<proteinExistence type="inferred from homology"/>
<dbReference type="Proteomes" id="UP000562027">
    <property type="component" value="Unassembled WGS sequence"/>
</dbReference>
<reference evidence="5 6" key="1">
    <citation type="submission" date="2020-08" db="EMBL/GenBank/DDBJ databases">
        <title>Functional genomics of gut bacteria from endangered species of beetles.</title>
        <authorList>
            <person name="Carlos-Shanley C."/>
        </authorList>
    </citation>
    <scope>NUCLEOTIDE SEQUENCE [LARGE SCALE GENOMIC DNA]</scope>
    <source>
        <strain evidence="5 6">S00239</strain>
    </source>
</reference>
<dbReference type="RefSeq" id="WP_184298403.1">
    <property type="nucleotide sequence ID" value="NZ_JACHLP010000003.1"/>
</dbReference>
<accession>A0A840LAR4</accession>
<evidence type="ECO:0000256" key="4">
    <source>
        <dbReference type="ARBA" id="ARBA00023163"/>
    </source>
</evidence>
<evidence type="ECO:0000313" key="6">
    <source>
        <dbReference type="Proteomes" id="UP000562027"/>
    </source>
</evidence>
<dbReference type="GO" id="GO:0003677">
    <property type="term" value="F:DNA binding"/>
    <property type="evidence" value="ECO:0007669"/>
    <property type="project" value="UniProtKB-KW"/>
</dbReference>
<dbReference type="InterPro" id="IPR036390">
    <property type="entry name" value="WH_DNA-bd_sf"/>
</dbReference>
<dbReference type="InterPro" id="IPR005650">
    <property type="entry name" value="BlaI_family"/>
</dbReference>
<dbReference type="Pfam" id="PF03965">
    <property type="entry name" value="Penicillinase_R"/>
    <property type="match status" value="1"/>
</dbReference>
<dbReference type="SUPFAM" id="SSF46785">
    <property type="entry name" value="Winged helix' DNA-binding domain"/>
    <property type="match status" value="1"/>
</dbReference>
<gene>
    <name evidence="5" type="ORF">HNP55_001807</name>
</gene>
<comment type="caution">
    <text evidence="5">The sequence shown here is derived from an EMBL/GenBank/DDBJ whole genome shotgun (WGS) entry which is preliminary data.</text>
</comment>